<dbReference type="GeneTree" id="ENSGT00480000042679"/>
<evidence type="ECO:0000256" key="1">
    <source>
        <dbReference type="ARBA" id="ARBA00004167"/>
    </source>
</evidence>
<reference evidence="10" key="2">
    <citation type="submission" date="2025-08" db="UniProtKB">
        <authorList>
            <consortium name="Ensembl"/>
        </authorList>
    </citation>
    <scope>IDENTIFICATION</scope>
</reference>
<evidence type="ECO:0000256" key="5">
    <source>
        <dbReference type="ARBA" id="ARBA00023136"/>
    </source>
</evidence>
<dbReference type="GO" id="GO:0016525">
    <property type="term" value="P:negative regulation of angiogenesis"/>
    <property type="evidence" value="ECO:0007669"/>
    <property type="project" value="TreeGrafter"/>
</dbReference>
<sequence length="300" mass="35243">MERCTQSSGQQAFWKDVEVGKENQPRFRRYRLGAVVLGLVFLMLTFCIFSLRFIWSPSPTKVYDHQYKAVLDGMETDGVMEIDPAHRVEIFRMGNSSDEVLEVHDFENGLTGIRFSKHQRCYIRSQTKELPRLEDAEVEDAGVVQVEEMEKVDVHLEDTVLWVPSEEPITDPAFLLKSKIWEVCQELPIHWIHPSLFRDADFHDGEDETDADARGQRKVRDVLDHLPVNDYREIGLELDNSLDEQGYCCQYCRRGYRYCQRYHEPLGGYWPYPYYYQGGRVICQIVMPCNWWIARMLGRV</sequence>
<proteinExistence type="inferred from homology"/>
<gene>
    <name evidence="10" type="primary">TNMD</name>
</gene>
<name>A0AAY4DT49_9TELE</name>
<dbReference type="AlphaFoldDB" id="A0AAY4DT49"/>
<evidence type="ECO:0000256" key="7">
    <source>
        <dbReference type="ARBA" id="ARBA00023180"/>
    </source>
</evidence>
<feature type="domain" description="BRICHOS" evidence="9">
    <location>
        <begin position="94"/>
        <end position="192"/>
    </location>
</feature>
<evidence type="ECO:0000256" key="4">
    <source>
        <dbReference type="ARBA" id="ARBA00022989"/>
    </source>
</evidence>
<dbReference type="GO" id="GO:0016020">
    <property type="term" value="C:membrane"/>
    <property type="evidence" value="ECO:0007669"/>
    <property type="project" value="UniProtKB-SubCell"/>
</dbReference>
<evidence type="ECO:0000256" key="3">
    <source>
        <dbReference type="ARBA" id="ARBA00022692"/>
    </source>
</evidence>
<dbReference type="InterPro" id="IPR043405">
    <property type="entry name" value="Chondromodulin/Tenomodulin"/>
</dbReference>
<dbReference type="Gene3D" id="3.30.390.150">
    <property type="match status" value="1"/>
</dbReference>
<evidence type="ECO:0000313" key="11">
    <source>
        <dbReference type="Proteomes" id="UP000694580"/>
    </source>
</evidence>
<accession>A0AAY4DT49</accession>
<evidence type="ECO:0000313" key="10">
    <source>
        <dbReference type="Ensembl" id="ENSDCDP00010048697.1"/>
    </source>
</evidence>
<comment type="similarity">
    <text evidence="2">Belongs to the chondromodulin-1 family.</text>
</comment>
<evidence type="ECO:0000259" key="9">
    <source>
        <dbReference type="PROSITE" id="PS50869"/>
    </source>
</evidence>
<dbReference type="Pfam" id="PF04089">
    <property type="entry name" value="BRICHOS"/>
    <property type="match status" value="1"/>
</dbReference>
<keyword evidence="11" id="KW-1185">Reference proteome</keyword>
<dbReference type="PANTHER" id="PTHR14064:SF3">
    <property type="entry name" value="TENOMODULIN"/>
    <property type="match status" value="1"/>
</dbReference>
<protein>
    <recommendedName>
        <fullName evidence="9">BRICHOS domain-containing protein</fullName>
    </recommendedName>
</protein>
<feature type="transmembrane region" description="Helical" evidence="8">
    <location>
        <begin position="32"/>
        <end position="55"/>
    </location>
</feature>
<evidence type="ECO:0000256" key="2">
    <source>
        <dbReference type="ARBA" id="ARBA00009898"/>
    </source>
</evidence>
<dbReference type="PROSITE" id="PS50869">
    <property type="entry name" value="BRICHOS"/>
    <property type="match status" value="1"/>
</dbReference>
<dbReference type="SMART" id="SM01039">
    <property type="entry name" value="BRICHOS"/>
    <property type="match status" value="1"/>
</dbReference>
<reference evidence="10 11" key="1">
    <citation type="submission" date="2020-06" db="EMBL/GenBank/DDBJ databases">
        <authorList>
            <consortium name="Wellcome Sanger Institute Data Sharing"/>
        </authorList>
    </citation>
    <scope>NUCLEOTIDE SEQUENCE [LARGE SCALE GENOMIC DNA]</scope>
</reference>
<organism evidence="10 11">
    <name type="scientific">Denticeps clupeoides</name>
    <name type="common">denticle herring</name>
    <dbReference type="NCBI Taxonomy" id="299321"/>
    <lineage>
        <taxon>Eukaryota</taxon>
        <taxon>Metazoa</taxon>
        <taxon>Chordata</taxon>
        <taxon>Craniata</taxon>
        <taxon>Vertebrata</taxon>
        <taxon>Euteleostomi</taxon>
        <taxon>Actinopterygii</taxon>
        <taxon>Neopterygii</taxon>
        <taxon>Teleostei</taxon>
        <taxon>Clupei</taxon>
        <taxon>Clupeiformes</taxon>
        <taxon>Denticipitoidei</taxon>
        <taxon>Denticipitidae</taxon>
        <taxon>Denticeps</taxon>
    </lineage>
</organism>
<keyword evidence="4 8" id="KW-1133">Transmembrane helix</keyword>
<keyword evidence="6" id="KW-1015">Disulfide bond</keyword>
<comment type="subcellular location">
    <subcellularLocation>
        <location evidence="1">Membrane</location>
        <topology evidence="1">Single-pass membrane protein</topology>
    </subcellularLocation>
</comment>
<keyword evidence="7" id="KW-0325">Glycoprotein</keyword>
<dbReference type="InterPro" id="IPR007084">
    <property type="entry name" value="BRICHOS_dom"/>
</dbReference>
<keyword evidence="3 8" id="KW-0812">Transmembrane</keyword>
<evidence type="ECO:0000256" key="8">
    <source>
        <dbReference type="SAM" id="Phobius"/>
    </source>
</evidence>
<keyword evidence="5 8" id="KW-0472">Membrane</keyword>
<dbReference type="Proteomes" id="UP000694580">
    <property type="component" value="Chromosome 18"/>
</dbReference>
<dbReference type="PANTHER" id="PTHR14064">
    <property type="entry name" value="CHONDROMODULIN-RELATED"/>
    <property type="match status" value="1"/>
</dbReference>
<reference evidence="10" key="3">
    <citation type="submission" date="2025-09" db="UniProtKB">
        <authorList>
            <consortium name="Ensembl"/>
        </authorList>
    </citation>
    <scope>IDENTIFICATION</scope>
</reference>
<dbReference type="GO" id="GO:0001937">
    <property type="term" value="P:negative regulation of endothelial cell proliferation"/>
    <property type="evidence" value="ECO:0007669"/>
    <property type="project" value="TreeGrafter"/>
</dbReference>
<dbReference type="Ensembl" id="ENSDCDT00010059047.1">
    <property type="protein sequence ID" value="ENSDCDP00010048697.1"/>
    <property type="gene ID" value="ENSDCDG00010029310.1"/>
</dbReference>
<evidence type="ECO:0000256" key="6">
    <source>
        <dbReference type="ARBA" id="ARBA00023157"/>
    </source>
</evidence>